<feature type="compositionally biased region" description="Low complexity" evidence="1">
    <location>
        <begin position="311"/>
        <end position="323"/>
    </location>
</feature>
<dbReference type="InParanoid" id="A0A2P5HLW9"/>
<proteinExistence type="predicted"/>
<feature type="compositionally biased region" description="Basic and acidic residues" evidence="1">
    <location>
        <begin position="182"/>
        <end position="200"/>
    </location>
</feature>
<feature type="compositionally biased region" description="Basic and acidic residues" evidence="1">
    <location>
        <begin position="124"/>
        <end position="175"/>
    </location>
</feature>
<name>A0A2P5HLW9_DIAHE</name>
<feature type="region of interest" description="Disordered" evidence="1">
    <location>
        <begin position="1"/>
        <end position="337"/>
    </location>
</feature>
<dbReference type="Proteomes" id="UP000094444">
    <property type="component" value="Unassembled WGS sequence"/>
</dbReference>
<accession>A0A2P5HLW9</accession>
<organism evidence="2 3">
    <name type="scientific">Diaporthe helianthi</name>
    <dbReference type="NCBI Taxonomy" id="158607"/>
    <lineage>
        <taxon>Eukaryota</taxon>
        <taxon>Fungi</taxon>
        <taxon>Dikarya</taxon>
        <taxon>Ascomycota</taxon>
        <taxon>Pezizomycotina</taxon>
        <taxon>Sordariomycetes</taxon>
        <taxon>Sordariomycetidae</taxon>
        <taxon>Diaporthales</taxon>
        <taxon>Diaporthaceae</taxon>
        <taxon>Diaporthe</taxon>
    </lineage>
</organism>
<feature type="compositionally biased region" description="Basic and acidic residues" evidence="1">
    <location>
        <begin position="324"/>
        <end position="337"/>
    </location>
</feature>
<evidence type="ECO:0000313" key="2">
    <source>
        <dbReference type="EMBL" id="POS71268.1"/>
    </source>
</evidence>
<feature type="compositionally biased region" description="Basic and acidic residues" evidence="1">
    <location>
        <begin position="43"/>
        <end position="88"/>
    </location>
</feature>
<protein>
    <submittedName>
        <fullName evidence="2">Uncharacterized protein</fullName>
    </submittedName>
</protein>
<sequence length="460" mass="51361">MAPERHTHDSSRSRYSHRSRRDRDDASSVDSGYGGSAANSPKDTNDVQKDALRDYHAESAKHHAESGRRSSRSDEPKAARSKAEREDRDLDSDSDSDYDPRDKYYLKVDDDEYNNMTAAAVDPGRNDRERHASGSDRDRRDDRRRSDASEGHRSERRRSSASERDKRERRERRESNVSNSSRRSDHDRNRDTDRDRDRHNSVISRRQSTTSDNSDSSERRNRRHSSSRHSDTSSTRSDSKDQKQLRRRSDSGTSTASHSRHDSHYRSLSPIPSDPWDESDESLERSPRRRTTTSTTTTSRSSRARSDAGSKPRSSSRSRSSNNKSRDASARHIDPDGEAAKSFLDKITKGVDMKSVGKVGLDAAAVAAIKIAVGTQVPWKQRIPKTITVGAAAAIMDFVVKKTSFKPKGMIGNIYARQFLEIVLANLIINPVTSKVTGAAQNAKGKVAAGKPGGGGGRRR</sequence>
<feature type="compositionally biased region" description="Basic and acidic residues" evidence="1">
    <location>
        <begin position="98"/>
        <end position="108"/>
    </location>
</feature>
<dbReference type="OrthoDB" id="5243384at2759"/>
<feature type="compositionally biased region" description="Low complexity" evidence="1">
    <location>
        <begin position="292"/>
        <end position="303"/>
    </location>
</feature>
<keyword evidence="3" id="KW-1185">Reference proteome</keyword>
<evidence type="ECO:0000313" key="3">
    <source>
        <dbReference type="Proteomes" id="UP000094444"/>
    </source>
</evidence>
<reference evidence="2" key="1">
    <citation type="submission" date="2017-09" db="EMBL/GenBank/DDBJ databases">
        <title>Polyketide synthases of a Diaporthe helianthi virulent isolate.</title>
        <authorList>
            <person name="Baroncelli R."/>
        </authorList>
    </citation>
    <scope>NUCLEOTIDE SEQUENCE [LARGE SCALE GENOMIC DNA]</scope>
    <source>
        <strain evidence="2">7/96</strain>
    </source>
</reference>
<gene>
    <name evidence="2" type="ORF">DHEL01_v210340</name>
</gene>
<evidence type="ECO:0000256" key="1">
    <source>
        <dbReference type="SAM" id="MobiDB-lite"/>
    </source>
</evidence>
<dbReference type="STRING" id="158607.A0A2P5HLW9"/>
<feature type="compositionally biased region" description="Basic and acidic residues" evidence="1">
    <location>
        <begin position="237"/>
        <end position="250"/>
    </location>
</feature>
<comment type="caution">
    <text evidence="2">The sequence shown here is derived from an EMBL/GenBank/DDBJ whole genome shotgun (WGS) entry which is preliminary data.</text>
</comment>
<dbReference type="EMBL" id="MAVT02001325">
    <property type="protein sequence ID" value="POS71268.1"/>
    <property type="molecule type" value="Genomic_DNA"/>
</dbReference>
<dbReference type="AlphaFoldDB" id="A0A2P5HLW9"/>
<feature type="compositionally biased region" description="Basic and acidic residues" evidence="1">
    <location>
        <begin position="1"/>
        <end position="12"/>
    </location>
</feature>
<feature type="compositionally biased region" description="Low complexity" evidence="1">
    <location>
        <begin position="204"/>
        <end position="214"/>
    </location>
</feature>